<dbReference type="GO" id="GO:0051903">
    <property type="term" value="F:S-(hydroxymethyl)glutathione dehydrogenase [NAD(P)+] activity"/>
    <property type="evidence" value="ECO:0007669"/>
    <property type="project" value="TreeGrafter"/>
</dbReference>
<dbReference type="RefSeq" id="WP_046710589.1">
    <property type="nucleotide sequence ID" value="NZ_BJXR01000025.1"/>
</dbReference>
<evidence type="ECO:0000256" key="3">
    <source>
        <dbReference type="ARBA" id="ARBA00022833"/>
    </source>
</evidence>
<evidence type="ECO:0000256" key="4">
    <source>
        <dbReference type="ARBA" id="ARBA00023002"/>
    </source>
</evidence>
<evidence type="ECO:0000313" key="10">
    <source>
        <dbReference type="Proteomes" id="UP000183760"/>
    </source>
</evidence>
<evidence type="ECO:0000256" key="5">
    <source>
        <dbReference type="ARBA" id="ARBA00023027"/>
    </source>
</evidence>
<comment type="cofactor">
    <cofactor evidence="1 6">
        <name>Zn(2+)</name>
        <dbReference type="ChEBI" id="CHEBI:29105"/>
    </cofactor>
</comment>
<keyword evidence="5" id="KW-0520">NAD</keyword>
<protein>
    <submittedName>
        <fullName evidence="8 9">Alcohol dehydrogenase</fullName>
    </submittedName>
</protein>
<evidence type="ECO:0000313" key="8">
    <source>
        <dbReference type="EMBL" id="GEN07693.1"/>
    </source>
</evidence>
<dbReference type="AlphaFoldDB" id="A0A511T254"/>
<reference evidence="8 11" key="2">
    <citation type="submission" date="2019-07" db="EMBL/GenBank/DDBJ databases">
        <title>Whole genome shotgun sequence of Myxococcus fulvus NBRC 100333.</title>
        <authorList>
            <person name="Hosoyama A."/>
            <person name="Uohara A."/>
            <person name="Ohji S."/>
            <person name="Ichikawa N."/>
        </authorList>
    </citation>
    <scope>NUCLEOTIDE SEQUENCE [LARGE SCALE GENOMIC DNA]</scope>
    <source>
        <strain evidence="8 11">NBRC 100333</strain>
    </source>
</reference>
<keyword evidence="10" id="KW-1185">Reference proteome</keyword>
<reference evidence="9 10" key="1">
    <citation type="submission" date="2016-10" db="EMBL/GenBank/DDBJ databases">
        <authorList>
            <person name="Varghese N."/>
            <person name="Submissions S."/>
        </authorList>
    </citation>
    <scope>NUCLEOTIDE SEQUENCE [LARGE SCALE GENOMIC DNA]</scope>
    <source>
        <strain evidence="9 10">DSM 16525</strain>
    </source>
</reference>
<evidence type="ECO:0000259" key="7">
    <source>
        <dbReference type="SMART" id="SM00829"/>
    </source>
</evidence>
<dbReference type="EMBL" id="FOIB01000001">
    <property type="protein sequence ID" value="SES82768.1"/>
    <property type="molecule type" value="Genomic_DNA"/>
</dbReference>
<keyword evidence="2 6" id="KW-0479">Metal-binding</keyword>
<dbReference type="InterPro" id="IPR002328">
    <property type="entry name" value="ADH_Zn_CS"/>
</dbReference>
<evidence type="ECO:0000313" key="11">
    <source>
        <dbReference type="Proteomes" id="UP000321514"/>
    </source>
</evidence>
<dbReference type="FunFam" id="3.40.50.720:FF:000003">
    <property type="entry name" value="S-(hydroxymethyl)glutathione dehydrogenase"/>
    <property type="match status" value="1"/>
</dbReference>
<evidence type="ECO:0000256" key="6">
    <source>
        <dbReference type="RuleBase" id="RU361277"/>
    </source>
</evidence>
<dbReference type="InterPro" id="IPR013154">
    <property type="entry name" value="ADH-like_N"/>
</dbReference>
<dbReference type="Proteomes" id="UP000321514">
    <property type="component" value="Unassembled WGS sequence"/>
</dbReference>
<evidence type="ECO:0000313" key="9">
    <source>
        <dbReference type="EMBL" id="SES82768.1"/>
    </source>
</evidence>
<dbReference type="OrthoDB" id="5484143at2"/>
<sequence>MKAAVCFEKDVLTVTDVSFEPPKAREVLVRMVACGVCHTDLSVVNGTVKMKLPCVLGHEGAGIVEEVGEEVTHLRKGDKVVLSWVAQCGECYFCRIQRPNLCELGERINAGNRMPDGSTRLRKDSRELNVFSALGALSEYAVVPARAAVKLPEDAPLDKAALVGCAVTTGVGAVFNTAQMPPGATVAVFGTGGVGLNIIQGAVIAGAERIIAVDVHPKKLEFAKVFGATDVIDATSVDPVVGIRELTRGRGADYAYEAVGRKETIEQAYQCTRKAGTCVVVGVGSVKEQISLNVFVLPLFEKRLLGSWFGTADVHRDMPRLLDLYKQKKLKLDELVTTTYKLDQLDQAFTDMKNGVNARGVVLF</sequence>
<comment type="caution">
    <text evidence="8">The sequence shown here is derived from an EMBL/GenBank/DDBJ whole genome shotgun (WGS) entry which is preliminary data.</text>
</comment>
<gene>
    <name evidence="8" type="ORF">MFU01_27300</name>
    <name evidence="9" type="ORF">SAMN05443572_101291</name>
</gene>
<dbReference type="GO" id="GO:0008270">
    <property type="term" value="F:zinc ion binding"/>
    <property type="evidence" value="ECO:0007669"/>
    <property type="project" value="InterPro"/>
</dbReference>
<dbReference type="CDD" id="cd08279">
    <property type="entry name" value="Zn_ADH_class_III"/>
    <property type="match status" value="1"/>
</dbReference>
<accession>A0A511T254</accession>
<dbReference type="InterPro" id="IPR011032">
    <property type="entry name" value="GroES-like_sf"/>
</dbReference>
<dbReference type="PROSITE" id="PS00059">
    <property type="entry name" value="ADH_ZINC"/>
    <property type="match status" value="1"/>
</dbReference>
<name>A0A511T254_MYXFU</name>
<dbReference type="InterPro" id="IPR036291">
    <property type="entry name" value="NAD(P)-bd_dom_sf"/>
</dbReference>
<dbReference type="Gene3D" id="3.90.180.10">
    <property type="entry name" value="Medium-chain alcohol dehydrogenases, catalytic domain"/>
    <property type="match status" value="1"/>
</dbReference>
<evidence type="ECO:0000256" key="2">
    <source>
        <dbReference type="ARBA" id="ARBA00022723"/>
    </source>
</evidence>
<dbReference type="STRING" id="1334629.MFUL124B02_02340"/>
<evidence type="ECO:0000256" key="1">
    <source>
        <dbReference type="ARBA" id="ARBA00001947"/>
    </source>
</evidence>
<dbReference type="Proteomes" id="UP000183760">
    <property type="component" value="Unassembled WGS sequence"/>
</dbReference>
<dbReference type="InterPro" id="IPR013149">
    <property type="entry name" value="ADH-like_C"/>
</dbReference>
<dbReference type="PANTHER" id="PTHR43880:SF12">
    <property type="entry name" value="ALCOHOL DEHYDROGENASE CLASS-3"/>
    <property type="match status" value="1"/>
</dbReference>
<organism evidence="8 11">
    <name type="scientific">Myxococcus fulvus</name>
    <dbReference type="NCBI Taxonomy" id="33"/>
    <lineage>
        <taxon>Bacteria</taxon>
        <taxon>Pseudomonadati</taxon>
        <taxon>Myxococcota</taxon>
        <taxon>Myxococcia</taxon>
        <taxon>Myxococcales</taxon>
        <taxon>Cystobacterineae</taxon>
        <taxon>Myxococcaceae</taxon>
        <taxon>Myxococcus</taxon>
    </lineage>
</organism>
<keyword evidence="3 6" id="KW-0862">Zinc</keyword>
<keyword evidence="4" id="KW-0560">Oxidoreductase</keyword>
<dbReference type="SMART" id="SM00829">
    <property type="entry name" value="PKS_ER"/>
    <property type="match status" value="1"/>
</dbReference>
<dbReference type="EMBL" id="BJXR01000025">
    <property type="protein sequence ID" value="GEN07693.1"/>
    <property type="molecule type" value="Genomic_DNA"/>
</dbReference>
<dbReference type="Gene3D" id="3.40.50.720">
    <property type="entry name" value="NAD(P)-binding Rossmann-like Domain"/>
    <property type="match status" value="1"/>
</dbReference>
<dbReference type="InterPro" id="IPR020843">
    <property type="entry name" value="ER"/>
</dbReference>
<dbReference type="Pfam" id="PF08240">
    <property type="entry name" value="ADH_N"/>
    <property type="match status" value="1"/>
</dbReference>
<dbReference type="GO" id="GO:0046294">
    <property type="term" value="P:formaldehyde catabolic process"/>
    <property type="evidence" value="ECO:0007669"/>
    <property type="project" value="TreeGrafter"/>
</dbReference>
<dbReference type="SUPFAM" id="SSF50129">
    <property type="entry name" value="GroES-like"/>
    <property type="match status" value="2"/>
</dbReference>
<dbReference type="SUPFAM" id="SSF51735">
    <property type="entry name" value="NAD(P)-binding Rossmann-fold domains"/>
    <property type="match status" value="1"/>
</dbReference>
<proteinExistence type="inferred from homology"/>
<dbReference type="GO" id="GO:0005829">
    <property type="term" value="C:cytosol"/>
    <property type="evidence" value="ECO:0007669"/>
    <property type="project" value="TreeGrafter"/>
</dbReference>
<comment type="similarity">
    <text evidence="6">Belongs to the zinc-containing alcohol dehydrogenase family.</text>
</comment>
<feature type="domain" description="Enoyl reductase (ER)" evidence="7">
    <location>
        <begin position="9"/>
        <end position="363"/>
    </location>
</feature>
<dbReference type="PANTHER" id="PTHR43880">
    <property type="entry name" value="ALCOHOL DEHYDROGENASE"/>
    <property type="match status" value="1"/>
</dbReference>
<dbReference type="Pfam" id="PF00107">
    <property type="entry name" value="ADH_zinc_N"/>
    <property type="match status" value="1"/>
</dbReference>